<dbReference type="AlphaFoldDB" id="A0A939H8W0"/>
<feature type="chain" id="PRO_5039302153" evidence="2">
    <location>
        <begin position="23"/>
        <end position="356"/>
    </location>
</feature>
<dbReference type="RefSeq" id="WP_207599196.1">
    <property type="nucleotide sequence ID" value="NZ_JAFNJU010000004.1"/>
</dbReference>
<proteinExistence type="predicted"/>
<keyword evidence="2" id="KW-0732">Signal</keyword>
<dbReference type="PANTHER" id="PTHR21666:SF270">
    <property type="entry name" value="MUREIN HYDROLASE ACTIVATOR ENVC"/>
    <property type="match status" value="1"/>
</dbReference>
<feature type="signal peptide" evidence="2">
    <location>
        <begin position="1"/>
        <end position="22"/>
    </location>
</feature>
<feature type="domain" description="M23ase beta-sheet core" evidence="3">
    <location>
        <begin position="257"/>
        <end position="351"/>
    </location>
</feature>
<organism evidence="4 5">
    <name type="scientific">Proteiniclasticum aestuarii</name>
    <dbReference type="NCBI Taxonomy" id="2817862"/>
    <lineage>
        <taxon>Bacteria</taxon>
        <taxon>Bacillati</taxon>
        <taxon>Bacillota</taxon>
        <taxon>Clostridia</taxon>
        <taxon>Eubacteriales</taxon>
        <taxon>Clostridiaceae</taxon>
        <taxon>Proteiniclasticum</taxon>
    </lineage>
</organism>
<sequence length="356" mass="39573">MKYLRRIVAGLLVAGTITGFSAQNVYALEDKKALLGNLNSELETVSVVRQESETQLEANLKEIEEINRDREIYRIRAEYLRDNIDVTSRKTEMLGEDNPSIIEAAILTLTNGYAKMELADILKAVHSSVEEFELVQEKELKKEDKEAIREGLQEKLSKLQENLLLVEELLGSIESRSSELLTFNSELSTRITEVQTQSEVLSAEKTKVEEEIRVEEEKLRQQALERKRASTFIRPASGRLTSGYGNRIHPVTRRRAFHAGIDIANSRGTSILASRNGKVTFAGNKGTYGKLIIVNHGNGIETAYAHLSSINVKVGQSVTQGDVIGKMGSTGRSTGSHLHFEIRMGGSAVNPSKYIQ</sequence>
<dbReference type="InterPro" id="IPR016047">
    <property type="entry name" value="M23ase_b-sheet_dom"/>
</dbReference>
<dbReference type="Gene3D" id="2.70.70.10">
    <property type="entry name" value="Glucose Permease (Domain IIA)"/>
    <property type="match status" value="1"/>
</dbReference>
<evidence type="ECO:0000256" key="1">
    <source>
        <dbReference type="SAM" id="Coils"/>
    </source>
</evidence>
<gene>
    <name evidence="4" type="ORF">J3A84_06515</name>
</gene>
<dbReference type="InterPro" id="IPR011055">
    <property type="entry name" value="Dup_hybrid_motif"/>
</dbReference>
<name>A0A939H8W0_9CLOT</name>
<evidence type="ECO:0000256" key="2">
    <source>
        <dbReference type="SAM" id="SignalP"/>
    </source>
</evidence>
<dbReference type="SUPFAM" id="SSF51261">
    <property type="entry name" value="Duplicated hybrid motif"/>
    <property type="match status" value="1"/>
</dbReference>
<dbReference type="GO" id="GO:0004222">
    <property type="term" value="F:metalloendopeptidase activity"/>
    <property type="evidence" value="ECO:0007669"/>
    <property type="project" value="TreeGrafter"/>
</dbReference>
<reference evidence="4" key="1">
    <citation type="submission" date="2021-03" db="EMBL/GenBank/DDBJ databases">
        <title>Proteiniclasticum marinus sp. nov., isolated from tidal flat sediment.</title>
        <authorList>
            <person name="Namirimu T."/>
            <person name="Yang J.-A."/>
            <person name="Yang S.-H."/>
            <person name="Kim Y.-J."/>
            <person name="Kwon K.K."/>
        </authorList>
    </citation>
    <scope>NUCLEOTIDE SEQUENCE</scope>
    <source>
        <strain evidence="4">SCR006</strain>
    </source>
</reference>
<evidence type="ECO:0000313" key="5">
    <source>
        <dbReference type="Proteomes" id="UP000664218"/>
    </source>
</evidence>
<evidence type="ECO:0000313" key="4">
    <source>
        <dbReference type="EMBL" id="MBO1264679.1"/>
    </source>
</evidence>
<accession>A0A939H8W0</accession>
<feature type="coiled-coil region" evidence="1">
    <location>
        <begin position="135"/>
        <end position="227"/>
    </location>
</feature>
<evidence type="ECO:0000259" key="3">
    <source>
        <dbReference type="Pfam" id="PF01551"/>
    </source>
</evidence>
<keyword evidence="1" id="KW-0175">Coiled coil</keyword>
<dbReference type="FunFam" id="2.70.70.10:FF:000006">
    <property type="entry name" value="M23 family peptidase"/>
    <property type="match status" value="1"/>
</dbReference>
<comment type="caution">
    <text evidence="4">The sequence shown here is derived from an EMBL/GenBank/DDBJ whole genome shotgun (WGS) entry which is preliminary data.</text>
</comment>
<keyword evidence="5" id="KW-1185">Reference proteome</keyword>
<dbReference type="InterPro" id="IPR050570">
    <property type="entry name" value="Cell_wall_metabolism_enzyme"/>
</dbReference>
<dbReference type="PANTHER" id="PTHR21666">
    <property type="entry name" value="PEPTIDASE-RELATED"/>
    <property type="match status" value="1"/>
</dbReference>
<dbReference type="EMBL" id="JAFNJU010000004">
    <property type="protein sequence ID" value="MBO1264679.1"/>
    <property type="molecule type" value="Genomic_DNA"/>
</dbReference>
<dbReference type="CDD" id="cd12797">
    <property type="entry name" value="M23_peptidase"/>
    <property type="match status" value="1"/>
</dbReference>
<protein>
    <submittedName>
        <fullName evidence="4">Peptidoglycan DD-metalloendopeptidase family protein</fullName>
    </submittedName>
</protein>
<dbReference type="Pfam" id="PF01551">
    <property type="entry name" value="Peptidase_M23"/>
    <property type="match status" value="1"/>
</dbReference>
<dbReference type="Proteomes" id="UP000664218">
    <property type="component" value="Unassembled WGS sequence"/>
</dbReference>